<dbReference type="PANTHER" id="PTHR11070">
    <property type="entry name" value="UVRD / RECB / PCRA DNA HELICASE FAMILY MEMBER"/>
    <property type="match status" value="1"/>
</dbReference>
<name>A0ABY8D2N0_9HYPH</name>
<dbReference type="Gene3D" id="3.40.50.300">
    <property type="entry name" value="P-loop containing nucleotide triphosphate hydrolases"/>
    <property type="match status" value="2"/>
</dbReference>
<protein>
    <recommendedName>
        <fullName evidence="1">DNA 3'-5' helicase II</fullName>
    </recommendedName>
</protein>
<organism evidence="2 3">
    <name type="scientific">Sinorhizobium numidicum</name>
    <dbReference type="NCBI Taxonomy" id="680248"/>
    <lineage>
        <taxon>Bacteria</taxon>
        <taxon>Pseudomonadati</taxon>
        <taxon>Pseudomonadota</taxon>
        <taxon>Alphaproteobacteria</taxon>
        <taxon>Hyphomicrobiales</taxon>
        <taxon>Rhizobiaceae</taxon>
        <taxon>Sinorhizobium/Ensifer group</taxon>
        <taxon>Sinorhizobium</taxon>
    </lineage>
</organism>
<dbReference type="PANTHER" id="PTHR11070:SF2">
    <property type="entry name" value="ATP-DEPENDENT DNA HELICASE SRS2"/>
    <property type="match status" value="1"/>
</dbReference>
<keyword evidence="3" id="KW-1185">Reference proteome</keyword>
<evidence type="ECO:0000313" key="2">
    <source>
        <dbReference type="EMBL" id="WEX84607.1"/>
    </source>
</evidence>
<proteinExistence type="predicted"/>
<dbReference type="InterPro" id="IPR027417">
    <property type="entry name" value="P-loop_NTPase"/>
</dbReference>
<dbReference type="Proteomes" id="UP001235547">
    <property type="component" value="Chromosome 1"/>
</dbReference>
<accession>A0ABY8D2N0</accession>
<evidence type="ECO:0000256" key="1">
    <source>
        <dbReference type="ARBA" id="ARBA00034923"/>
    </source>
</evidence>
<sequence length="391" mass="43921">MSLWWASKDQLDDHQLSLIEDLQIEGSYLVLGPPGSGKTNVLLRRAQFIRSQSLPNILVLTFTRPLTEFLRTGCFNANGDEIFPPGLITTYESWIREIYYKNKVELPPESANNLAVRKAQLAKGAIEILKSAPMPRYDALFVDEAQDLLPEEVELIRSLSDRLFFVGDDRQRIYGSKNGLESVRALAPPPVEKKLSFHYRLAPEICSMADRILKNVVGGDLASSSHYKGPKPARIDIHALQDRAAIIDIAVRNLIAQARVYSGLLQQGDRLGIVVPKRVDRDLIFRALEGHQDLNGRSQIVRARTGDASDNHSTALDPGRPILIMTEQGCKGLEFRAVHWLFVDDNTQYRTNELYYTVVTRAKTSLDIYHSSSLPPTLSRAYAKPGKDIWS</sequence>
<gene>
    <name evidence="2" type="ORF">PYH38_003503</name>
</gene>
<reference evidence="2 3" key="1">
    <citation type="submission" date="2023-03" db="EMBL/GenBank/DDBJ databases">
        <authorList>
            <person name="Kaur S."/>
            <person name="Espinosa-Saiz D."/>
            <person name="Velazquez E."/>
            <person name="Menendez E."/>
            <person name="diCenzo G.C."/>
        </authorList>
    </citation>
    <scope>NUCLEOTIDE SEQUENCE [LARGE SCALE GENOMIC DNA]</scope>
    <source>
        <strain evidence="2 3">LMG 27395</strain>
    </source>
</reference>
<dbReference type="SUPFAM" id="SSF52540">
    <property type="entry name" value="P-loop containing nucleoside triphosphate hydrolases"/>
    <property type="match status" value="1"/>
</dbReference>
<dbReference type="InterPro" id="IPR000212">
    <property type="entry name" value="DNA_helicase_UvrD/REP"/>
</dbReference>
<dbReference type="EMBL" id="CP120371">
    <property type="protein sequence ID" value="WEX84607.1"/>
    <property type="molecule type" value="Genomic_DNA"/>
</dbReference>
<dbReference type="Pfam" id="PF13245">
    <property type="entry name" value="AAA_19"/>
    <property type="match status" value="1"/>
</dbReference>
<evidence type="ECO:0000313" key="3">
    <source>
        <dbReference type="Proteomes" id="UP001235547"/>
    </source>
</evidence>
<dbReference type="RefSeq" id="WP_280735527.1">
    <property type="nucleotide sequence ID" value="NZ_CP120368.1"/>
</dbReference>